<evidence type="ECO:0000313" key="2">
    <source>
        <dbReference type="EMBL" id="NNG24176.1"/>
    </source>
</evidence>
<protein>
    <submittedName>
        <fullName evidence="2">Flp family type IVb pilin</fullName>
    </submittedName>
</protein>
<dbReference type="InterPro" id="IPR007047">
    <property type="entry name" value="Flp_Fap"/>
</dbReference>
<accession>A0A7Y2P141</accession>
<dbReference type="AlphaFoldDB" id="A0A7Y2P141"/>
<evidence type="ECO:0000313" key="3">
    <source>
        <dbReference type="Proteomes" id="UP000533905"/>
    </source>
</evidence>
<proteinExistence type="predicted"/>
<keyword evidence="3" id="KW-1185">Reference proteome</keyword>
<keyword evidence="1" id="KW-1133">Transmembrane helix</keyword>
<name>A0A7Y2P141_9BURK</name>
<dbReference type="EMBL" id="JABAIV010000004">
    <property type="protein sequence ID" value="NNG24176.1"/>
    <property type="molecule type" value="Genomic_DNA"/>
</dbReference>
<keyword evidence="1" id="KW-0812">Transmembrane</keyword>
<organism evidence="2 3">
    <name type="scientific">Telluria aromaticivorans</name>
    <dbReference type="NCBI Taxonomy" id="2725995"/>
    <lineage>
        <taxon>Bacteria</taxon>
        <taxon>Pseudomonadati</taxon>
        <taxon>Pseudomonadota</taxon>
        <taxon>Betaproteobacteria</taxon>
        <taxon>Burkholderiales</taxon>
        <taxon>Oxalobacteraceae</taxon>
        <taxon>Telluria group</taxon>
        <taxon>Telluria</taxon>
    </lineage>
</organism>
<evidence type="ECO:0000256" key="1">
    <source>
        <dbReference type="SAM" id="Phobius"/>
    </source>
</evidence>
<keyword evidence="1" id="KW-0472">Membrane</keyword>
<comment type="caution">
    <text evidence="2">The sequence shown here is derived from an EMBL/GenBank/DDBJ whole genome shotgun (WGS) entry which is preliminary data.</text>
</comment>
<reference evidence="2 3" key="1">
    <citation type="submission" date="2020-04" db="EMBL/GenBank/DDBJ databases">
        <title>Massilia sp. nov., a cold adapted bacteria isolated from Arctic soil.</title>
        <authorList>
            <person name="Son J."/>
            <person name="Ka J.-O."/>
        </authorList>
    </citation>
    <scope>NUCLEOTIDE SEQUENCE [LARGE SCALE GENOMIC DNA]</scope>
    <source>
        <strain evidence="2 3">ML15P13</strain>
    </source>
</reference>
<dbReference type="Proteomes" id="UP000533905">
    <property type="component" value="Unassembled WGS sequence"/>
</dbReference>
<dbReference type="Pfam" id="PF04964">
    <property type="entry name" value="Flp_Fap"/>
    <property type="match status" value="1"/>
</dbReference>
<dbReference type="RefSeq" id="WP_171085499.1">
    <property type="nucleotide sequence ID" value="NZ_JABAIV010000004.1"/>
</dbReference>
<gene>
    <name evidence="2" type="ORF">HGB41_14365</name>
</gene>
<feature type="transmembrane region" description="Helical" evidence="1">
    <location>
        <begin position="20"/>
        <end position="43"/>
    </location>
</feature>
<sequence>MSTITSAIKAFVADENGVTAIEYGLIAALVGVAMATVAGQLGGKIKTTFELIRDAFTTLPAAPAAPTGP</sequence>